<evidence type="ECO:0000256" key="2">
    <source>
        <dbReference type="ARBA" id="ARBA00008607"/>
    </source>
</evidence>
<dbReference type="InterPro" id="IPR036427">
    <property type="entry name" value="Bromodomain-like_sf"/>
</dbReference>
<evidence type="ECO:0000256" key="6">
    <source>
        <dbReference type="ARBA" id="ARBA00023015"/>
    </source>
</evidence>
<dbReference type="SMART" id="SM00297">
    <property type="entry name" value="BROMO"/>
    <property type="match status" value="1"/>
</dbReference>
<dbReference type="Proteomes" id="UP000759537">
    <property type="component" value="Unassembled WGS sequence"/>
</dbReference>
<keyword evidence="6" id="KW-0805">Transcription regulation</keyword>
<dbReference type="GO" id="GO:0045944">
    <property type="term" value="P:positive regulation of transcription by RNA polymerase II"/>
    <property type="evidence" value="ECO:0007669"/>
    <property type="project" value="TreeGrafter"/>
</dbReference>
<accession>A0A9P5MZL6</accession>
<dbReference type="GO" id="GO:0000123">
    <property type="term" value="C:histone acetyltransferase complex"/>
    <property type="evidence" value="ECO:0007669"/>
    <property type="project" value="TreeGrafter"/>
</dbReference>
<comment type="caution">
    <text evidence="16">The sequence shown here is derived from an EMBL/GenBank/DDBJ whole genome shotgun (WGS) entry which is preliminary data.</text>
</comment>
<dbReference type="Gene3D" id="3.40.630.30">
    <property type="match status" value="1"/>
</dbReference>
<comment type="similarity">
    <text evidence="2">Belongs to the acetyltransferase family. GCN5 subfamily.</text>
</comment>
<feature type="domain" description="Bromo" evidence="14">
    <location>
        <begin position="572"/>
        <end position="642"/>
    </location>
</feature>
<keyword evidence="8" id="KW-0010">Activator</keyword>
<keyword evidence="17" id="KW-1185">Reference proteome</keyword>
<keyword evidence="7 12" id="KW-0103">Bromodomain</keyword>
<dbReference type="SUPFAM" id="SSF47370">
    <property type="entry name" value="Bromodomain"/>
    <property type="match status" value="1"/>
</dbReference>
<evidence type="ECO:0000256" key="4">
    <source>
        <dbReference type="ARBA" id="ARBA00022679"/>
    </source>
</evidence>
<dbReference type="InterPro" id="IPR037800">
    <property type="entry name" value="GCN5"/>
</dbReference>
<feature type="region of interest" description="Disordered" evidence="13">
    <location>
        <begin position="160"/>
        <end position="250"/>
    </location>
</feature>
<keyword evidence="10" id="KW-0539">Nucleus</keyword>
<dbReference type="PROSITE" id="PS51186">
    <property type="entry name" value="GNAT"/>
    <property type="match status" value="1"/>
</dbReference>
<reference evidence="16" key="2">
    <citation type="journal article" date="2020" name="Nat. Commun.">
        <title>Large-scale genome sequencing of mycorrhizal fungi provides insights into the early evolution of symbiotic traits.</title>
        <authorList>
            <person name="Miyauchi S."/>
            <person name="Kiss E."/>
            <person name="Kuo A."/>
            <person name="Drula E."/>
            <person name="Kohler A."/>
            <person name="Sanchez-Garcia M."/>
            <person name="Morin E."/>
            <person name="Andreopoulos B."/>
            <person name="Barry K.W."/>
            <person name="Bonito G."/>
            <person name="Buee M."/>
            <person name="Carver A."/>
            <person name="Chen C."/>
            <person name="Cichocki N."/>
            <person name="Clum A."/>
            <person name="Culley D."/>
            <person name="Crous P.W."/>
            <person name="Fauchery L."/>
            <person name="Girlanda M."/>
            <person name="Hayes R.D."/>
            <person name="Keri Z."/>
            <person name="LaButti K."/>
            <person name="Lipzen A."/>
            <person name="Lombard V."/>
            <person name="Magnuson J."/>
            <person name="Maillard F."/>
            <person name="Murat C."/>
            <person name="Nolan M."/>
            <person name="Ohm R.A."/>
            <person name="Pangilinan J."/>
            <person name="Pereira M.F."/>
            <person name="Perotto S."/>
            <person name="Peter M."/>
            <person name="Pfister S."/>
            <person name="Riley R."/>
            <person name="Sitrit Y."/>
            <person name="Stielow J.B."/>
            <person name="Szollosi G."/>
            <person name="Zifcakova L."/>
            <person name="Stursova M."/>
            <person name="Spatafora J.W."/>
            <person name="Tedersoo L."/>
            <person name="Vaario L.M."/>
            <person name="Yamada A."/>
            <person name="Yan M."/>
            <person name="Wang P."/>
            <person name="Xu J."/>
            <person name="Bruns T."/>
            <person name="Baldrian P."/>
            <person name="Vilgalys R."/>
            <person name="Dunand C."/>
            <person name="Henrissat B."/>
            <person name="Grigoriev I.V."/>
            <person name="Hibbett D."/>
            <person name="Nagy L.G."/>
            <person name="Martin F.M."/>
        </authorList>
    </citation>
    <scope>NUCLEOTIDE SEQUENCE</scope>
    <source>
        <strain evidence="16">Prilba</strain>
    </source>
</reference>
<dbReference type="PRINTS" id="PR00503">
    <property type="entry name" value="BROMODOMAIN"/>
</dbReference>
<evidence type="ECO:0000259" key="14">
    <source>
        <dbReference type="PROSITE" id="PS50014"/>
    </source>
</evidence>
<keyword evidence="4" id="KW-0808">Transferase</keyword>
<dbReference type="Pfam" id="PF00439">
    <property type="entry name" value="Bromodomain"/>
    <property type="match status" value="1"/>
</dbReference>
<name>A0A9P5MZL6_9AGAM</name>
<dbReference type="EMBL" id="WHVB01000005">
    <property type="protein sequence ID" value="KAF8482654.1"/>
    <property type="molecule type" value="Genomic_DNA"/>
</dbReference>
<dbReference type="PROSITE" id="PS00633">
    <property type="entry name" value="BROMODOMAIN_1"/>
    <property type="match status" value="1"/>
</dbReference>
<dbReference type="PANTHER" id="PTHR45750:SF3">
    <property type="entry name" value="HISTONE ACETYLTRANSFERASE"/>
    <property type="match status" value="1"/>
</dbReference>
<evidence type="ECO:0000256" key="8">
    <source>
        <dbReference type="ARBA" id="ARBA00023159"/>
    </source>
</evidence>
<comment type="subcellular location">
    <subcellularLocation>
        <location evidence="1">Nucleus</location>
    </subcellularLocation>
</comment>
<evidence type="ECO:0000256" key="5">
    <source>
        <dbReference type="ARBA" id="ARBA00022853"/>
    </source>
</evidence>
<dbReference type="InterPro" id="IPR016181">
    <property type="entry name" value="Acyl_CoA_acyltransferase"/>
</dbReference>
<evidence type="ECO:0000313" key="17">
    <source>
        <dbReference type="Proteomes" id="UP000759537"/>
    </source>
</evidence>
<evidence type="ECO:0000256" key="13">
    <source>
        <dbReference type="SAM" id="MobiDB-lite"/>
    </source>
</evidence>
<evidence type="ECO:0000256" key="3">
    <source>
        <dbReference type="ARBA" id="ARBA00013184"/>
    </source>
</evidence>
<proteinExistence type="inferred from homology"/>
<keyword evidence="5" id="KW-0156">Chromatin regulator</keyword>
<dbReference type="SUPFAM" id="SSF55729">
    <property type="entry name" value="Acyl-CoA N-acyltransferases (Nat)"/>
    <property type="match status" value="1"/>
</dbReference>
<evidence type="ECO:0000256" key="7">
    <source>
        <dbReference type="ARBA" id="ARBA00023117"/>
    </source>
</evidence>
<evidence type="ECO:0000259" key="15">
    <source>
        <dbReference type="PROSITE" id="PS51186"/>
    </source>
</evidence>
<evidence type="ECO:0000313" key="16">
    <source>
        <dbReference type="EMBL" id="KAF8482654.1"/>
    </source>
</evidence>
<dbReference type="InterPro" id="IPR018359">
    <property type="entry name" value="Bromodomain_CS"/>
</dbReference>
<dbReference type="AlphaFoldDB" id="A0A9P5MZL6"/>
<keyword evidence="9" id="KW-0804">Transcription</keyword>
<dbReference type="GO" id="GO:0010484">
    <property type="term" value="F:histone H3 acetyltransferase activity"/>
    <property type="evidence" value="ECO:0007669"/>
    <property type="project" value="TreeGrafter"/>
</dbReference>
<keyword evidence="11" id="KW-0012">Acyltransferase</keyword>
<feature type="domain" description="N-acetyltransferase" evidence="15">
    <location>
        <begin position="325"/>
        <end position="481"/>
    </location>
</feature>
<dbReference type="Pfam" id="PF00583">
    <property type="entry name" value="Acetyltransf_1"/>
    <property type="match status" value="1"/>
</dbReference>
<reference evidence="16" key="1">
    <citation type="submission" date="2019-10" db="EMBL/GenBank/DDBJ databases">
        <authorList>
            <consortium name="DOE Joint Genome Institute"/>
            <person name="Kuo A."/>
            <person name="Miyauchi S."/>
            <person name="Kiss E."/>
            <person name="Drula E."/>
            <person name="Kohler A."/>
            <person name="Sanchez-Garcia M."/>
            <person name="Andreopoulos B."/>
            <person name="Barry K.W."/>
            <person name="Bonito G."/>
            <person name="Buee M."/>
            <person name="Carver A."/>
            <person name="Chen C."/>
            <person name="Cichocki N."/>
            <person name="Clum A."/>
            <person name="Culley D."/>
            <person name="Crous P.W."/>
            <person name="Fauchery L."/>
            <person name="Girlanda M."/>
            <person name="Hayes R."/>
            <person name="Keri Z."/>
            <person name="LaButti K."/>
            <person name="Lipzen A."/>
            <person name="Lombard V."/>
            <person name="Magnuson J."/>
            <person name="Maillard F."/>
            <person name="Morin E."/>
            <person name="Murat C."/>
            <person name="Nolan M."/>
            <person name="Ohm R."/>
            <person name="Pangilinan J."/>
            <person name="Pereira M."/>
            <person name="Perotto S."/>
            <person name="Peter M."/>
            <person name="Riley R."/>
            <person name="Sitrit Y."/>
            <person name="Stielow B."/>
            <person name="Szollosi G."/>
            <person name="Zifcakova L."/>
            <person name="Stursova M."/>
            <person name="Spatafora J.W."/>
            <person name="Tedersoo L."/>
            <person name="Vaario L.-M."/>
            <person name="Yamada A."/>
            <person name="Yan M."/>
            <person name="Wang P."/>
            <person name="Xu J."/>
            <person name="Bruns T."/>
            <person name="Baldrian P."/>
            <person name="Vilgalys R."/>
            <person name="Henrissat B."/>
            <person name="Grigoriev I.V."/>
            <person name="Hibbett D."/>
            <person name="Nagy L.G."/>
            <person name="Martin F.M."/>
        </authorList>
    </citation>
    <scope>NUCLEOTIDE SEQUENCE</scope>
    <source>
        <strain evidence="16">Prilba</strain>
    </source>
</reference>
<dbReference type="GO" id="GO:0005634">
    <property type="term" value="C:nucleus"/>
    <property type="evidence" value="ECO:0007669"/>
    <property type="project" value="UniProtKB-SubCell"/>
</dbReference>
<dbReference type="EC" id="2.3.1.48" evidence="3"/>
<organism evidence="16 17">
    <name type="scientific">Russula ochroleuca</name>
    <dbReference type="NCBI Taxonomy" id="152965"/>
    <lineage>
        <taxon>Eukaryota</taxon>
        <taxon>Fungi</taxon>
        <taxon>Dikarya</taxon>
        <taxon>Basidiomycota</taxon>
        <taxon>Agaricomycotina</taxon>
        <taxon>Agaricomycetes</taxon>
        <taxon>Russulales</taxon>
        <taxon>Russulaceae</taxon>
        <taxon>Russula</taxon>
    </lineage>
</organism>
<feature type="compositionally biased region" description="Low complexity" evidence="13">
    <location>
        <begin position="160"/>
        <end position="182"/>
    </location>
</feature>
<dbReference type="PANTHER" id="PTHR45750">
    <property type="entry name" value="GH11602P"/>
    <property type="match status" value="1"/>
</dbReference>
<dbReference type="CDD" id="cd05509">
    <property type="entry name" value="Bromo_gcn5_like"/>
    <property type="match status" value="1"/>
</dbReference>
<protein>
    <recommendedName>
        <fullName evidence="3">histone acetyltransferase</fullName>
        <ecNumber evidence="3">2.3.1.48</ecNumber>
    </recommendedName>
</protein>
<evidence type="ECO:0000256" key="11">
    <source>
        <dbReference type="ARBA" id="ARBA00023315"/>
    </source>
</evidence>
<evidence type="ECO:0000256" key="9">
    <source>
        <dbReference type="ARBA" id="ARBA00023163"/>
    </source>
</evidence>
<dbReference type="InterPro" id="IPR000182">
    <property type="entry name" value="GNAT_dom"/>
</dbReference>
<evidence type="ECO:0000256" key="1">
    <source>
        <dbReference type="ARBA" id="ARBA00004123"/>
    </source>
</evidence>
<gene>
    <name evidence="16" type="ORF">DFH94DRAFT_728728</name>
</gene>
<dbReference type="OrthoDB" id="1937912at2759"/>
<sequence>MLWLIKGKQVGTMMRALYPASNTFDALSDHLIVLKIARHTPCELCDDCPGLRPGLHVHVLRDGQPPENSLTDLVQYGSDEEDSGVAYLRLCGCGHSPRQHGANAGELGEEEYTRRAILALRIDQYLEGLGKLLDFAYSDEGLSALRHGMHMAISLASPLTEPAASPAPSSPRQRPLSRGSSPTDEDLQPLAKRPRLSEEDDEDEDQPLAIAARMNIPSSSRFDNGARPHPSRRAGKGISAMSTAKTAPVSIPPPSGDILAEMNGELTLQSASEVAVKMEEQMDESQLDRLATGVTVDTAVSSSSSSYPGMKPEKPSAIELRKGIIQIIPVENDGQRQSHVILTNLKTLFRKQLPVMPREYIARLVFDSNSKCLAICKRGYKVVGGICYRPFPHRGFAEIVFFATASISQEKGYGGLLMDYFKAHIRRTYPDMMHFLTYADNFAVGYFKKQGFSKEITLDRSVWAGYIKDYEGGTIMQCTMLRRVDYTATRDIIAQQREAVLTKIRQMSRSHEIYPGLPQFQEGAGEGVVVDFRDVPGLRESGWTPDMSAADGKPMTKSTELSTMNRLLSEMQNHASSWPFREPVKPEDAADYREVIEQPMDLRTMGEKLENGEYANLEQFVDDAQLIFDNCRFYNVEDSIWCKHANRLEKSFKDSLARLRDL</sequence>
<dbReference type="Gene3D" id="1.20.920.10">
    <property type="entry name" value="Bromodomain-like"/>
    <property type="match status" value="1"/>
</dbReference>
<dbReference type="InterPro" id="IPR001487">
    <property type="entry name" value="Bromodomain"/>
</dbReference>
<evidence type="ECO:0000256" key="12">
    <source>
        <dbReference type="PROSITE-ProRule" id="PRU00035"/>
    </source>
</evidence>
<dbReference type="PROSITE" id="PS50014">
    <property type="entry name" value="BROMODOMAIN_2"/>
    <property type="match status" value="1"/>
</dbReference>
<evidence type="ECO:0000256" key="10">
    <source>
        <dbReference type="ARBA" id="ARBA00023242"/>
    </source>
</evidence>